<evidence type="ECO:0000313" key="1">
    <source>
        <dbReference type="EMBL" id="BAT07047.1"/>
    </source>
</evidence>
<accession>A0A0P0XKL7</accession>
<protein>
    <submittedName>
        <fullName evidence="1">Os09g0250875 protein</fullName>
    </submittedName>
</protein>
<dbReference type="Proteomes" id="UP000059680">
    <property type="component" value="Chromosome 9"/>
</dbReference>
<reference evidence="1 2" key="2">
    <citation type="journal article" date="2013" name="Plant Cell Physiol.">
        <title>Rice Annotation Project Database (RAP-DB): an integrative and interactive database for rice genomics.</title>
        <authorList>
            <person name="Sakai H."/>
            <person name="Lee S.S."/>
            <person name="Tanaka T."/>
            <person name="Numa H."/>
            <person name="Kim J."/>
            <person name="Kawahara Y."/>
            <person name="Wakimoto H."/>
            <person name="Yang C.C."/>
            <person name="Iwamoto M."/>
            <person name="Abe T."/>
            <person name="Yamada Y."/>
            <person name="Muto A."/>
            <person name="Inokuchi H."/>
            <person name="Ikemura T."/>
            <person name="Matsumoto T."/>
            <person name="Sasaki T."/>
            <person name="Itoh T."/>
        </authorList>
    </citation>
    <scope>NUCLEOTIDE SEQUENCE [LARGE SCALE GENOMIC DNA]</scope>
    <source>
        <strain evidence="2">cv. Nipponbare</strain>
    </source>
</reference>
<reference evidence="1 2" key="3">
    <citation type="journal article" date="2013" name="Rice">
        <title>Improvement of the Oryza sativa Nipponbare reference genome using next generation sequence and optical map data.</title>
        <authorList>
            <person name="Kawahara Y."/>
            <person name="de la Bastide M."/>
            <person name="Hamilton J.P."/>
            <person name="Kanamori H."/>
            <person name="McCombie W.R."/>
            <person name="Ouyang S."/>
            <person name="Schwartz D.C."/>
            <person name="Tanaka T."/>
            <person name="Wu J."/>
            <person name="Zhou S."/>
            <person name="Childs K.L."/>
            <person name="Davidson R.M."/>
            <person name="Lin H."/>
            <person name="Quesada-Ocampo L."/>
            <person name="Vaillancourt B."/>
            <person name="Sakai H."/>
            <person name="Lee S.S."/>
            <person name="Kim J."/>
            <person name="Numa H."/>
            <person name="Itoh T."/>
            <person name="Buell C.R."/>
            <person name="Matsumoto T."/>
        </authorList>
    </citation>
    <scope>NUCLEOTIDE SEQUENCE [LARGE SCALE GENOMIC DNA]</scope>
    <source>
        <strain evidence="2">cv. Nipponbare</strain>
    </source>
</reference>
<gene>
    <name evidence="1" type="ordered locus">Os09g0250875</name>
    <name evidence="1" type="ORF">OSNPB_090250875</name>
</gene>
<reference evidence="2" key="1">
    <citation type="journal article" date="2005" name="Nature">
        <title>The map-based sequence of the rice genome.</title>
        <authorList>
            <consortium name="International rice genome sequencing project (IRGSP)"/>
            <person name="Matsumoto T."/>
            <person name="Wu J."/>
            <person name="Kanamori H."/>
            <person name="Katayose Y."/>
            <person name="Fujisawa M."/>
            <person name="Namiki N."/>
            <person name="Mizuno H."/>
            <person name="Yamamoto K."/>
            <person name="Antonio B.A."/>
            <person name="Baba T."/>
            <person name="Sakata K."/>
            <person name="Nagamura Y."/>
            <person name="Aoki H."/>
            <person name="Arikawa K."/>
            <person name="Arita K."/>
            <person name="Bito T."/>
            <person name="Chiden Y."/>
            <person name="Fujitsuka N."/>
            <person name="Fukunaka R."/>
            <person name="Hamada M."/>
            <person name="Harada C."/>
            <person name="Hayashi A."/>
            <person name="Hijishita S."/>
            <person name="Honda M."/>
            <person name="Hosokawa S."/>
            <person name="Ichikawa Y."/>
            <person name="Idonuma A."/>
            <person name="Iijima M."/>
            <person name="Ikeda M."/>
            <person name="Ikeno M."/>
            <person name="Ito K."/>
            <person name="Ito S."/>
            <person name="Ito T."/>
            <person name="Ito Y."/>
            <person name="Ito Y."/>
            <person name="Iwabuchi A."/>
            <person name="Kamiya K."/>
            <person name="Karasawa W."/>
            <person name="Kurita K."/>
            <person name="Katagiri S."/>
            <person name="Kikuta A."/>
            <person name="Kobayashi H."/>
            <person name="Kobayashi N."/>
            <person name="Machita K."/>
            <person name="Maehara T."/>
            <person name="Masukawa M."/>
            <person name="Mizubayashi T."/>
            <person name="Mukai Y."/>
            <person name="Nagasaki H."/>
            <person name="Nagata Y."/>
            <person name="Naito S."/>
            <person name="Nakashima M."/>
            <person name="Nakama Y."/>
            <person name="Nakamichi Y."/>
            <person name="Nakamura M."/>
            <person name="Meguro A."/>
            <person name="Negishi M."/>
            <person name="Ohta I."/>
            <person name="Ohta T."/>
            <person name="Okamoto M."/>
            <person name="Ono N."/>
            <person name="Saji S."/>
            <person name="Sakaguchi M."/>
            <person name="Sakai K."/>
            <person name="Shibata M."/>
            <person name="Shimokawa T."/>
            <person name="Song J."/>
            <person name="Takazaki Y."/>
            <person name="Terasawa K."/>
            <person name="Tsugane M."/>
            <person name="Tsuji K."/>
            <person name="Ueda S."/>
            <person name="Waki K."/>
            <person name="Yamagata H."/>
            <person name="Yamamoto M."/>
            <person name="Yamamoto S."/>
            <person name="Yamane H."/>
            <person name="Yoshiki S."/>
            <person name="Yoshihara R."/>
            <person name="Yukawa K."/>
            <person name="Zhong H."/>
            <person name="Yano M."/>
            <person name="Yuan Q."/>
            <person name="Ouyang S."/>
            <person name="Liu J."/>
            <person name="Jones K.M."/>
            <person name="Gansberger K."/>
            <person name="Moffat K."/>
            <person name="Hill J."/>
            <person name="Bera J."/>
            <person name="Fadrosh D."/>
            <person name="Jin S."/>
            <person name="Johri S."/>
            <person name="Kim M."/>
            <person name="Overton L."/>
            <person name="Reardon M."/>
            <person name="Tsitrin T."/>
            <person name="Vuong H."/>
            <person name="Weaver B."/>
            <person name="Ciecko A."/>
            <person name="Tallon L."/>
            <person name="Jackson J."/>
            <person name="Pai G."/>
            <person name="Aken S.V."/>
            <person name="Utterback T."/>
            <person name="Reidmuller S."/>
            <person name="Feldblyum T."/>
            <person name="Hsiao J."/>
            <person name="Zismann V."/>
            <person name="Iobst S."/>
            <person name="de Vazeille A.R."/>
            <person name="Buell C.R."/>
            <person name="Ying K."/>
            <person name="Li Y."/>
            <person name="Lu T."/>
            <person name="Huang Y."/>
            <person name="Zhao Q."/>
            <person name="Feng Q."/>
            <person name="Zhang L."/>
            <person name="Zhu J."/>
            <person name="Weng Q."/>
            <person name="Mu J."/>
            <person name="Lu Y."/>
            <person name="Fan D."/>
            <person name="Liu Y."/>
            <person name="Guan J."/>
            <person name="Zhang Y."/>
            <person name="Yu S."/>
            <person name="Liu X."/>
            <person name="Zhang Y."/>
            <person name="Hong G."/>
            <person name="Han B."/>
            <person name="Choisne N."/>
            <person name="Demange N."/>
            <person name="Orjeda G."/>
            <person name="Samain S."/>
            <person name="Cattolico L."/>
            <person name="Pelletier E."/>
            <person name="Couloux A."/>
            <person name="Segurens B."/>
            <person name="Wincker P."/>
            <person name="D'Hont A."/>
            <person name="Scarpelli C."/>
            <person name="Weissenbach J."/>
            <person name="Salanoubat M."/>
            <person name="Quetier F."/>
            <person name="Yu Y."/>
            <person name="Kim H.R."/>
            <person name="Rambo T."/>
            <person name="Currie J."/>
            <person name="Collura K."/>
            <person name="Luo M."/>
            <person name="Yang T."/>
            <person name="Ammiraju J.S.S."/>
            <person name="Engler F."/>
            <person name="Soderlund C."/>
            <person name="Wing R.A."/>
            <person name="Palmer L.E."/>
            <person name="de la Bastide M."/>
            <person name="Spiegel L."/>
            <person name="Nascimento L."/>
            <person name="Zutavern T."/>
            <person name="O'Shaughnessy A."/>
            <person name="Dike S."/>
            <person name="Dedhia N."/>
            <person name="Preston R."/>
            <person name="Balija V."/>
            <person name="McCombie W.R."/>
            <person name="Chow T."/>
            <person name="Chen H."/>
            <person name="Chung M."/>
            <person name="Chen C."/>
            <person name="Shaw J."/>
            <person name="Wu H."/>
            <person name="Hsiao K."/>
            <person name="Chao Y."/>
            <person name="Chu M."/>
            <person name="Cheng C."/>
            <person name="Hour A."/>
            <person name="Lee P."/>
            <person name="Lin S."/>
            <person name="Lin Y."/>
            <person name="Liou J."/>
            <person name="Liu S."/>
            <person name="Hsing Y."/>
            <person name="Raghuvanshi S."/>
            <person name="Mohanty A."/>
            <person name="Bharti A.K."/>
            <person name="Gaur A."/>
            <person name="Gupta V."/>
            <person name="Kumar D."/>
            <person name="Ravi V."/>
            <person name="Vij S."/>
            <person name="Kapur A."/>
            <person name="Khurana P."/>
            <person name="Khurana P."/>
            <person name="Khurana J.P."/>
            <person name="Tyagi A.K."/>
            <person name="Gaikwad K."/>
            <person name="Singh A."/>
            <person name="Dalal V."/>
            <person name="Srivastava S."/>
            <person name="Dixit A."/>
            <person name="Pal A.K."/>
            <person name="Ghazi I.A."/>
            <person name="Yadav M."/>
            <person name="Pandit A."/>
            <person name="Bhargava A."/>
            <person name="Sureshbabu K."/>
            <person name="Batra K."/>
            <person name="Sharma T.R."/>
            <person name="Mohapatra T."/>
            <person name="Singh N.K."/>
            <person name="Messing J."/>
            <person name="Nelson A.B."/>
            <person name="Fuks G."/>
            <person name="Kavchok S."/>
            <person name="Keizer G."/>
            <person name="Linton E."/>
            <person name="Llaca V."/>
            <person name="Song R."/>
            <person name="Tanyolac B."/>
            <person name="Young S."/>
            <person name="Ho-Il K."/>
            <person name="Hahn J.H."/>
            <person name="Sangsakoo G."/>
            <person name="Vanavichit A."/>
            <person name="de Mattos Luiz.A.T."/>
            <person name="Zimmer P.D."/>
            <person name="Malone G."/>
            <person name="Dellagostin O."/>
            <person name="de Oliveira A.C."/>
            <person name="Bevan M."/>
            <person name="Bancroft I."/>
            <person name="Minx P."/>
            <person name="Cordum H."/>
            <person name="Wilson R."/>
            <person name="Cheng Z."/>
            <person name="Jin W."/>
            <person name="Jiang J."/>
            <person name="Leong S.A."/>
            <person name="Iwama H."/>
            <person name="Gojobori T."/>
            <person name="Itoh T."/>
            <person name="Niimura Y."/>
            <person name="Fujii Y."/>
            <person name="Habara T."/>
            <person name="Sakai H."/>
            <person name="Sato Y."/>
            <person name="Wilson G."/>
            <person name="Kumar K."/>
            <person name="McCouch S."/>
            <person name="Juretic N."/>
            <person name="Hoen D."/>
            <person name="Wright S."/>
            <person name="Bruskiewich R."/>
            <person name="Bureau T."/>
            <person name="Miyao A."/>
            <person name="Hirochika H."/>
            <person name="Nishikawa T."/>
            <person name="Kadowaki K."/>
            <person name="Sugiura M."/>
            <person name="Burr B."/>
            <person name="Sasaki T."/>
        </authorList>
    </citation>
    <scope>NUCLEOTIDE SEQUENCE [LARGE SCALE GENOMIC DNA]</scope>
    <source>
        <strain evidence="2">cv. Nipponbare</strain>
    </source>
</reference>
<proteinExistence type="predicted"/>
<dbReference type="InParanoid" id="A0A0P0XKL7"/>
<evidence type="ECO:0000313" key="2">
    <source>
        <dbReference type="Proteomes" id="UP000059680"/>
    </source>
</evidence>
<dbReference type="eggNOG" id="ENOG502R5K7">
    <property type="taxonomic scope" value="Eukaryota"/>
</dbReference>
<dbReference type="PaxDb" id="39947-A0A0P0XKL7"/>
<dbReference type="Gramene" id="Os09t0250875-00">
    <property type="protein sequence ID" value="Os09t0250875-00"/>
    <property type="gene ID" value="Os09g0250875"/>
</dbReference>
<organism evidence="1 2">
    <name type="scientific">Oryza sativa subsp. japonica</name>
    <name type="common">Rice</name>
    <dbReference type="NCBI Taxonomy" id="39947"/>
    <lineage>
        <taxon>Eukaryota</taxon>
        <taxon>Viridiplantae</taxon>
        <taxon>Streptophyta</taxon>
        <taxon>Embryophyta</taxon>
        <taxon>Tracheophyta</taxon>
        <taxon>Spermatophyta</taxon>
        <taxon>Magnoliopsida</taxon>
        <taxon>Liliopsida</taxon>
        <taxon>Poales</taxon>
        <taxon>Poaceae</taxon>
        <taxon>BOP clade</taxon>
        <taxon>Oryzoideae</taxon>
        <taxon>Oryzeae</taxon>
        <taxon>Oryzinae</taxon>
        <taxon>Oryza</taxon>
        <taxon>Oryza sativa</taxon>
    </lineage>
</organism>
<sequence length="124" mass="13709">MVLPAASRQRPWKSSNTSLHGWCTTAMTVMPSLAARSVMRLMTWKEAALSRPLVGSSRKSSRGRVRISRHMLRRFCCPPLMPLLDRPPIRVSRALVSPISLTVSSARASLFATVMVSGSWICAE</sequence>
<name>A0A0P0XKL7_ORYSJ</name>
<keyword evidence="2" id="KW-1185">Reference proteome</keyword>
<dbReference type="EMBL" id="AP014965">
    <property type="protein sequence ID" value="BAT07047.1"/>
    <property type="molecule type" value="Genomic_DNA"/>
</dbReference>
<dbReference type="AlphaFoldDB" id="A0A0P0XKL7"/>